<comment type="caution">
    <text evidence="3">The sequence shown here is derived from an EMBL/GenBank/DDBJ whole genome shotgun (WGS) entry which is preliminary data.</text>
</comment>
<evidence type="ECO:0000313" key="4">
    <source>
        <dbReference type="Proteomes" id="UP001607303"/>
    </source>
</evidence>
<evidence type="ECO:0000313" key="3">
    <source>
        <dbReference type="EMBL" id="KAL2730445.1"/>
    </source>
</evidence>
<feature type="region of interest" description="Disordered" evidence="1">
    <location>
        <begin position="101"/>
        <end position="125"/>
    </location>
</feature>
<protein>
    <submittedName>
        <fullName evidence="3">Uncharacterized protein</fullName>
    </submittedName>
</protein>
<evidence type="ECO:0000256" key="1">
    <source>
        <dbReference type="SAM" id="MobiDB-lite"/>
    </source>
</evidence>
<evidence type="ECO:0000256" key="2">
    <source>
        <dbReference type="SAM" id="SignalP"/>
    </source>
</evidence>
<gene>
    <name evidence="3" type="ORF">V1477_016256</name>
</gene>
<keyword evidence="4" id="KW-1185">Reference proteome</keyword>
<reference evidence="3 4" key="1">
    <citation type="journal article" date="2024" name="Ann. Entomol. Soc. Am.">
        <title>Genomic analyses of the southern and eastern yellowjacket wasps (Hymenoptera: Vespidae) reveal evolutionary signatures of social life.</title>
        <authorList>
            <person name="Catto M.A."/>
            <person name="Caine P.B."/>
            <person name="Orr S.E."/>
            <person name="Hunt B.G."/>
            <person name="Goodisman M.A.D."/>
        </authorList>
    </citation>
    <scope>NUCLEOTIDE SEQUENCE [LARGE SCALE GENOMIC DNA]</scope>
    <source>
        <strain evidence="3">232</strain>
        <tissue evidence="3">Head and thorax</tissue>
    </source>
</reference>
<dbReference type="AlphaFoldDB" id="A0ABD2BCI4"/>
<name>A0ABD2BCI4_VESMC</name>
<keyword evidence="2" id="KW-0732">Signal</keyword>
<feature type="chain" id="PRO_5044791927" evidence="2">
    <location>
        <begin position="18"/>
        <end position="192"/>
    </location>
</feature>
<accession>A0ABD2BCI4</accession>
<feature type="signal peptide" evidence="2">
    <location>
        <begin position="1"/>
        <end position="17"/>
    </location>
</feature>
<organism evidence="3 4">
    <name type="scientific">Vespula maculifrons</name>
    <name type="common">Eastern yellow jacket</name>
    <name type="synonym">Wasp</name>
    <dbReference type="NCBI Taxonomy" id="7453"/>
    <lineage>
        <taxon>Eukaryota</taxon>
        <taxon>Metazoa</taxon>
        <taxon>Ecdysozoa</taxon>
        <taxon>Arthropoda</taxon>
        <taxon>Hexapoda</taxon>
        <taxon>Insecta</taxon>
        <taxon>Pterygota</taxon>
        <taxon>Neoptera</taxon>
        <taxon>Endopterygota</taxon>
        <taxon>Hymenoptera</taxon>
        <taxon>Apocrita</taxon>
        <taxon>Aculeata</taxon>
        <taxon>Vespoidea</taxon>
        <taxon>Vespidae</taxon>
        <taxon>Vespinae</taxon>
        <taxon>Vespula</taxon>
    </lineage>
</organism>
<feature type="compositionally biased region" description="Basic residues" evidence="1">
    <location>
        <begin position="101"/>
        <end position="112"/>
    </location>
</feature>
<dbReference type="Proteomes" id="UP001607303">
    <property type="component" value="Unassembled WGS sequence"/>
</dbReference>
<proteinExistence type="predicted"/>
<sequence>MLIFAHWYIHLIHTAVQREVPTNWNNCNSTNTIHISLVINRENLHRLNGLSNIWNEWEVGEGEEVETREGSSQRETRSSLRLPFEAFRPGALGAVKLSHRSLRKNKPDRKKRVKEEKEGKQSNVRPLKSSEILVFGPMKERRALRTGDISSMKIGRGNSYRMLKGSFSTKDMEKFVPLYNKCLNKLSDYVEK</sequence>
<dbReference type="EMBL" id="JAYRBN010000091">
    <property type="protein sequence ID" value="KAL2730445.1"/>
    <property type="molecule type" value="Genomic_DNA"/>
</dbReference>